<gene>
    <name evidence="3" type="primary">vapC_5</name>
    <name evidence="3" type="ORF">SAE02_49000</name>
</gene>
<dbReference type="RefSeq" id="WP_044428701.1">
    <property type="nucleotide sequence ID" value="NZ_BJYZ01000023.1"/>
</dbReference>
<dbReference type="InterPro" id="IPR002716">
    <property type="entry name" value="PIN_dom"/>
</dbReference>
<sequence>MSFVLDVSVTLAWCFHDEATAATAEVLDRLRTEEAFVPSLWHLEVTNVLTLAERKNRIAVARTSEFVALLNTLPITVDEETPFRAFTEILGLVRAECLTSYDAAYLELAMRLGIPLATKDNALRKAAAKLGVEVLGV</sequence>
<accession>A0A512DWB9</accession>
<comment type="caution">
    <text evidence="3">The sequence shown here is derived from an EMBL/GenBank/DDBJ whole genome shotgun (WGS) entry which is preliminary data.</text>
</comment>
<feature type="domain" description="PIN" evidence="2">
    <location>
        <begin position="4"/>
        <end position="128"/>
    </location>
</feature>
<protein>
    <submittedName>
        <fullName evidence="3">Ribonuclease VapC</fullName>
    </submittedName>
</protein>
<dbReference type="PANTHER" id="PTHR35901:SF1">
    <property type="entry name" value="EXONUCLEASE VAPC9"/>
    <property type="match status" value="1"/>
</dbReference>
<evidence type="ECO:0000259" key="2">
    <source>
        <dbReference type="Pfam" id="PF01850"/>
    </source>
</evidence>
<keyword evidence="1" id="KW-0460">Magnesium</keyword>
<dbReference type="InterPro" id="IPR029060">
    <property type="entry name" value="PIN-like_dom_sf"/>
</dbReference>
<dbReference type="InterPro" id="IPR051619">
    <property type="entry name" value="TypeII_TA_RNase_PINc/VapC"/>
</dbReference>
<dbReference type="AlphaFoldDB" id="A0A512DWB9"/>
<organism evidence="3 4">
    <name type="scientific">Skermanella aerolata</name>
    <dbReference type="NCBI Taxonomy" id="393310"/>
    <lineage>
        <taxon>Bacteria</taxon>
        <taxon>Pseudomonadati</taxon>
        <taxon>Pseudomonadota</taxon>
        <taxon>Alphaproteobacteria</taxon>
        <taxon>Rhodospirillales</taxon>
        <taxon>Azospirillaceae</taxon>
        <taxon>Skermanella</taxon>
    </lineage>
</organism>
<dbReference type="InterPro" id="IPR044153">
    <property type="entry name" value="PIN_Pae0151-like"/>
</dbReference>
<evidence type="ECO:0000256" key="1">
    <source>
        <dbReference type="ARBA" id="ARBA00022842"/>
    </source>
</evidence>
<evidence type="ECO:0000313" key="4">
    <source>
        <dbReference type="Proteomes" id="UP000321523"/>
    </source>
</evidence>
<dbReference type="PANTHER" id="PTHR35901">
    <property type="entry name" value="RIBONUCLEASE VAPC3"/>
    <property type="match status" value="1"/>
</dbReference>
<dbReference type="EMBL" id="BJYZ01000023">
    <property type="protein sequence ID" value="GEO40752.1"/>
    <property type="molecule type" value="Genomic_DNA"/>
</dbReference>
<dbReference type="Proteomes" id="UP000321523">
    <property type="component" value="Unassembled WGS sequence"/>
</dbReference>
<evidence type="ECO:0000313" key="3">
    <source>
        <dbReference type="EMBL" id="GEO40752.1"/>
    </source>
</evidence>
<proteinExistence type="predicted"/>
<dbReference type="Pfam" id="PF01850">
    <property type="entry name" value="PIN"/>
    <property type="match status" value="1"/>
</dbReference>
<dbReference type="SUPFAM" id="SSF88723">
    <property type="entry name" value="PIN domain-like"/>
    <property type="match status" value="1"/>
</dbReference>
<dbReference type="CDD" id="cd09873">
    <property type="entry name" value="PIN_Pae0151-like"/>
    <property type="match status" value="1"/>
</dbReference>
<dbReference type="Gene3D" id="3.40.50.1010">
    <property type="entry name" value="5'-nuclease"/>
    <property type="match status" value="1"/>
</dbReference>
<keyword evidence="4" id="KW-1185">Reference proteome</keyword>
<name>A0A512DWB9_9PROT</name>
<reference evidence="3 4" key="1">
    <citation type="submission" date="2019-07" db="EMBL/GenBank/DDBJ databases">
        <title>Whole genome shotgun sequence of Skermanella aerolata NBRC 106429.</title>
        <authorList>
            <person name="Hosoyama A."/>
            <person name="Uohara A."/>
            <person name="Ohji S."/>
            <person name="Ichikawa N."/>
        </authorList>
    </citation>
    <scope>NUCLEOTIDE SEQUENCE [LARGE SCALE GENOMIC DNA]</scope>
    <source>
        <strain evidence="3 4">NBRC 106429</strain>
    </source>
</reference>